<name>A0A183VEN3_TOXCA</name>
<evidence type="ECO:0000313" key="2">
    <source>
        <dbReference type="EMBL" id="VDM50524.1"/>
    </source>
</evidence>
<protein>
    <submittedName>
        <fullName evidence="2 4">Uncharacterized protein</fullName>
    </submittedName>
</protein>
<organism evidence="3 4">
    <name type="scientific">Toxocara canis</name>
    <name type="common">Canine roundworm</name>
    <dbReference type="NCBI Taxonomy" id="6265"/>
    <lineage>
        <taxon>Eukaryota</taxon>
        <taxon>Metazoa</taxon>
        <taxon>Ecdysozoa</taxon>
        <taxon>Nematoda</taxon>
        <taxon>Chromadorea</taxon>
        <taxon>Rhabditida</taxon>
        <taxon>Spirurina</taxon>
        <taxon>Ascaridomorpha</taxon>
        <taxon>Ascaridoidea</taxon>
        <taxon>Toxocaridae</taxon>
        <taxon>Toxocara</taxon>
    </lineage>
</organism>
<evidence type="ECO:0000256" key="1">
    <source>
        <dbReference type="SAM" id="MobiDB-lite"/>
    </source>
</evidence>
<dbReference type="EMBL" id="UYWY01026549">
    <property type="protein sequence ID" value="VDM50524.1"/>
    <property type="molecule type" value="Genomic_DNA"/>
</dbReference>
<sequence>MPDLDILKCPKCSDRLEPLELEMFEEDGKRYQRIASMCRGIAKQVCDFPTDMPHEVFWTKRTEQQISVDFMPLPQIQLLPEHYHYLYPKFFSTVNSAQLCALGQEKTRKTKRKRCAYAVNEQANNHNSSAKTSTPFQQTPSKDSSLIGDPTERKYVEHCVPPLSTDSVQNGRFASEPVVRRCSSTVMAAKEFALLSETLEAPMALSLCAPSESLVTTAIPAPGQRIASSTCVPKTATSSVPYEPLLPVAISPDVGNGRLSPAVLPERPSNEDVTPVMAWDTTASCESPIYRATGARLPEAVVCCSETTMVPTEASESGAERILPPITLLASAWGENISSSTLLASDQIMMPKACLATMTITPPVSHEAVLPTAVSPGLDDGEFSLNGPPKFSSEKAALSMFASIRSCDANQNSVVAASSASDVPSTRGEASAANRNPSSCFEYDCDNDNSVRTVIIDDEWGEETETIKTFRSPQNNEKMDVASSERGRGRNNLKILKRLHQVFDSFRHKSREGQEASVWADEQFTLTSSEKNSEKRKKRETKDAFRRVPARRGEPSPFEPSMLARAGMFDKYDWRKPVKFGCGSAVDAFVSASFCSRAFSVLEHVSK</sequence>
<evidence type="ECO:0000313" key="3">
    <source>
        <dbReference type="Proteomes" id="UP000050794"/>
    </source>
</evidence>
<dbReference type="AlphaFoldDB" id="A0A183VEN3"/>
<gene>
    <name evidence="2" type="ORF">TCNE_LOCUS19203</name>
</gene>
<reference evidence="2 3" key="2">
    <citation type="submission" date="2018-11" db="EMBL/GenBank/DDBJ databases">
        <authorList>
            <consortium name="Pathogen Informatics"/>
        </authorList>
    </citation>
    <scope>NUCLEOTIDE SEQUENCE [LARGE SCALE GENOMIC DNA]</scope>
</reference>
<feature type="region of interest" description="Disordered" evidence="1">
    <location>
        <begin position="529"/>
        <end position="559"/>
    </location>
</feature>
<keyword evidence="3" id="KW-1185">Reference proteome</keyword>
<feature type="compositionally biased region" description="Basic and acidic residues" evidence="1">
    <location>
        <begin position="540"/>
        <end position="554"/>
    </location>
</feature>
<reference evidence="4" key="1">
    <citation type="submission" date="2016-06" db="UniProtKB">
        <authorList>
            <consortium name="WormBaseParasite"/>
        </authorList>
    </citation>
    <scope>IDENTIFICATION</scope>
</reference>
<proteinExistence type="predicted"/>
<feature type="region of interest" description="Disordered" evidence="1">
    <location>
        <begin position="121"/>
        <end position="144"/>
    </location>
</feature>
<accession>A0A183VEN3</accession>
<evidence type="ECO:0000313" key="4">
    <source>
        <dbReference type="WBParaSite" id="TCNE_0001920701-mRNA-1"/>
    </source>
</evidence>
<dbReference type="Proteomes" id="UP000050794">
    <property type="component" value="Unassembled WGS sequence"/>
</dbReference>
<dbReference type="WBParaSite" id="TCNE_0001920701-mRNA-1">
    <property type="protein sequence ID" value="TCNE_0001920701-mRNA-1"/>
    <property type="gene ID" value="TCNE_0001920701"/>
</dbReference>